<feature type="region of interest" description="Disordered" evidence="1">
    <location>
        <begin position="1"/>
        <end position="38"/>
    </location>
</feature>
<feature type="transmembrane region" description="Helical" evidence="2">
    <location>
        <begin position="279"/>
        <end position="302"/>
    </location>
</feature>
<name>A0ABP9UAQ2_9DEIO</name>
<proteinExistence type="predicted"/>
<gene>
    <name evidence="3" type="ORF">Dcae01_01373</name>
</gene>
<dbReference type="Proteomes" id="UP001423409">
    <property type="component" value="Unassembled WGS sequence"/>
</dbReference>
<sequence>MTRARPFPWPWRPTRPDARPRPDAAAPPDPARPPSLVIPGATLDGADDERAGGRLLAFALLIVIVLHGAQLISGSFTRTYDALIHVYFGAHYARSFFDPWESGWYTGFSLTSYPPLSHYLIALLSLVFGLMGAFALTQLLALIGLTVGMYRFGKVFVTARAAGYGAVLLTLSSAIAETVHVFGQLPTTLSLGLLLNAIPYAARYVQTGQRTLLLRAAAFTAATTAAHHVTTLFGSVFFIAPVLLAVVLQGASRPRAGENAGRGGWQHLRRRVYRVLPRVYRGALYGALAITALVMVVLPYWLWSRSDPITQVSIPHGSRANFLVRTDFGFMFWLVPWATLLPLYWDAARRGLNSHRGLPRWPILASILLLSLLGTGGTTPLPKLLLRGAFDILTLDRFTFWAVMLMMPLAGLVIESWRHGAWRVFVQARLGARTHHLLGLGLVTAAVTLSCLVSALTYYRRFQPAFIDVAPIVRFLESGGRDRYRYMVLGFGDQMAWLSANTRATTPDGNYHSARRLPELTATPVERLEGAKYTGVPGLGSLTQFLTTPARYNLRFVLSNDPFYDPALHALGWSRLGTLKGGIVVWEQQGVPPLQPRLPRRELPVWQRLMWALLPSGAAAGALLTLLVPLPAPTARAVRSRWPWVRALAEDSLDPPPSAGHWWDSWVRRLPFRAWRTARLRAPRQRRARRLLNSALLLAALLAGAALTAARLRPQSSPEATLLAYWDAVDFKRFGDAYRLIDPQAGLTEERWQLDLSVVGGLRTGYAKLDRLDVQSVTYGAPPGDRDRPGTTATAQVHLTWFTAFGNIEETLWQDLRLTDAGWRLSAQPQLTVRPPRRFRPVPTLTRAAPPADTPVPVQVLGARLVAFRPQGGGPEQLAVVGEAVNAGTQPAAVDITAGVLDAAGTELARNTAGTHALHWLLPGERTPFRVTFDGPGMTVRPGEVRSFTVRAQGWVTARGLDRSLNVWSQGDAVRVENSGTAEATITNVLRALNDPAGVAWVTQTFLMEAVPPNQSRSAPLGRALPAGYRVLLPRPASGPLGAALPGAALSASALSGSALSGSALYADAFRREEP</sequence>
<feature type="transmembrane region" description="Helical" evidence="2">
    <location>
        <begin position="155"/>
        <end position="175"/>
    </location>
</feature>
<feature type="transmembrane region" description="Helical" evidence="2">
    <location>
        <begin position="437"/>
        <end position="459"/>
    </location>
</feature>
<dbReference type="EMBL" id="BAABQU010000013">
    <property type="protein sequence ID" value="GAA5439866.1"/>
    <property type="molecule type" value="Genomic_DNA"/>
</dbReference>
<reference evidence="3 4" key="1">
    <citation type="submission" date="2024-02" db="EMBL/GenBank/DDBJ databases">
        <title>Deinococcus caeni NBRC 101312.</title>
        <authorList>
            <person name="Ichikawa N."/>
            <person name="Katano-Makiyama Y."/>
            <person name="Hidaka K."/>
        </authorList>
    </citation>
    <scope>NUCLEOTIDE SEQUENCE [LARGE SCALE GENOMIC DNA]</scope>
    <source>
        <strain evidence="3 4">NBRC 101312</strain>
    </source>
</reference>
<feature type="transmembrane region" description="Helical" evidence="2">
    <location>
        <begin position="55"/>
        <end position="73"/>
    </location>
</feature>
<feature type="transmembrane region" description="Helical" evidence="2">
    <location>
        <begin position="235"/>
        <end position="252"/>
    </location>
</feature>
<keyword evidence="2" id="KW-0472">Membrane</keyword>
<organism evidence="3 4">
    <name type="scientific">Deinococcus caeni</name>
    <dbReference type="NCBI Taxonomy" id="569127"/>
    <lineage>
        <taxon>Bacteria</taxon>
        <taxon>Thermotogati</taxon>
        <taxon>Deinococcota</taxon>
        <taxon>Deinococci</taxon>
        <taxon>Deinococcales</taxon>
        <taxon>Deinococcaceae</taxon>
        <taxon>Deinococcus</taxon>
    </lineage>
</organism>
<feature type="transmembrane region" description="Helical" evidence="2">
    <location>
        <begin position="609"/>
        <end position="632"/>
    </location>
</feature>
<feature type="transmembrane region" description="Helical" evidence="2">
    <location>
        <begin position="119"/>
        <end position="143"/>
    </location>
</feature>
<feature type="transmembrane region" description="Helical" evidence="2">
    <location>
        <begin position="322"/>
        <end position="345"/>
    </location>
</feature>
<feature type="transmembrane region" description="Helical" evidence="2">
    <location>
        <begin position="357"/>
        <end position="378"/>
    </location>
</feature>
<protein>
    <recommendedName>
        <fullName evidence="5">Membrane protein 6-pyruvoyl-tetrahydropterin synthase-related domain-containing protein</fullName>
    </recommendedName>
</protein>
<evidence type="ECO:0000256" key="1">
    <source>
        <dbReference type="SAM" id="MobiDB-lite"/>
    </source>
</evidence>
<feature type="transmembrane region" description="Helical" evidence="2">
    <location>
        <begin position="691"/>
        <end position="710"/>
    </location>
</feature>
<keyword evidence="2" id="KW-0812">Transmembrane</keyword>
<evidence type="ECO:0000313" key="4">
    <source>
        <dbReference type="Proteomes" id="UP001423409"/>
    </source>
</evidence>
<dbReference type="RefSeq" id="WP_345443647.1">
    <property type="nucleotide sequence ID" value="NZ_BAABQU010000013.1"/>
</dbReference>
<evidence type="ECO:0008006" key="5">
    <source>
        <dbReference type="Google" id="ProtNLM"/>
    </source>
</evidence>
<evidence type="ECO:0000313" key="3">
    <source>
        <dbReference type="EMBL" id="GAA5439866.1"/>
    </source>
</evidence>
<accession>A0ABP9UAQ2</accession>
<keyword evidence="4" id="KW-1185">Reference proteome</keyword>
<feature type="transmembrane region" description="Helical" evidence="2">
    <location>
        <begin position="398"/>
        <end position="417"/>
    </location>
</feature>
<comment type="caution">
    <text evidence="3">The sequence shown here is derived from an EMBL/GenBank/DDBJ whole genome shotgun (WGS) entry which is preliminary data.</text>
</comment>
<evidence type="ECO:0000256" key="2">
    <source>
        <dbReference type="SAM" id="Phobius"/>
    </source>
</evidence>
<keyword evidence="2" id="KW-1133">Transmembrane helix</keyword>